<dbReference type="Gene3D" id="1.10.540.10">
    <property type="entry name" value="Acyl-CoA dehydrogenase/oxidase, N-terminal domain"/>
    <property type="match status" value="1"/>
</dbReference>
<dbReference type="AlphaFoldDB" id="A0A6J7H5I5"/>
<evidence type="ECO:0000259" key="7">
    <source>
        <dbReference type="Pfam" id="PF02770"/>
    </source>
</evidence>
<organism evidence="9">
    <name type="scientific">freshwater metagenome</name>
    <dbReference type="NCBI Taxonomy" id="449393"/>
    <lineage>
        <taxon>unclassified sequences</taxon>
        <taxon>metagenomes</taxon>
        <taxon>ecological metagenomes</taxon>
    </lineage>
</organism>
<comment type="cofactor">
    <cofactor evidence="1">
        <name>FAD</name>
        <dbReference type="ChEBI" id="CHEBI:57692"/>
    </cofactor>
</comment>
<dbReference type="InterPro" id="IPR009100">
    <property type="entry name" value="AcylCoA_DH/oxidase_NM_dom_sf"/>
</dbReference>
<evidence type="ECO:0000256" key="4">
    <source>
        <dbReference type="ARBA" id="ARBA00022827"/>
    </source>
</evidence>
<dbReference type="PANTHER" id="PTHR43884">
    <property type="entry name" value="ACYL-COA DEHYDROGENASE"/>
    <property type="match status" value="1"/>
</dbReference>
<sequence>MKRDIYTDDHDMFREAVAAFVAREIMPRDEEIRETRQIPKEIWLKAGEAGFLGIGIPEDYGGAGLDDFRFNAVLQEELAKAGMAYGSSVGIHTDVVAPYLVELSTPAQKERWLPGFVSGELRTAIGMTEPGAGSDLAALRTNAVQQDDGSWILNGSKTFITNGYYAELVVVAARTSDGPSRSAISMFVVEDGMPGFSRGRKLDKVGQHEADTAELFFENVRLPAENLLGDEGRGFPYMMERLAQERLSAAVVNIGHAAIALERTLEYVKERHAFGRPVGTFQNSRFKLATMVTEVEVTQAYVDQCLRAHNAGELTAVDAAKAKYWTAEVQNRVIDDCVQLYGGYGYMNEYEVARAWADARVTRIWAGSNEIMQELIGRDLGLGDPRPSKAEARPVAANPA</sequence>
<dbReference type="GO" id="GO:0050660">
    <property type="term" value="F:flavin adenine dinucleotide binding"/>
    <property type="evidence" value="ECO:0007669"/>
    <property type="project" value="InterPro"/>
</dbReference>
<dbReference type="EMBL" id="CAFBMK010000073">
    <property type="protein sequence ID" value="CAB4914318.1"/>
    <property type="molecule type" value="Genomic_DNA"/>
</dbReference>
<feature type="domain" description="Acyl-CoA oxidase/dehydrogenase middle" evidence="7">
    <location>
        <begin position="124"/>
        <end position="220"/>
    </location>
</feature>
<dbReference type="Pfam" id="PF02771">
    <property type="entry name" value="Acyl-CoA_dh_N"/>
    <property type="match status" value="1"/>
</dbReference>
<keyword evidence="3" id="KW-0285">Flavoprotein</keyword>
<feature type="domain" description="Acyl-CoA dehydrogenase/oxidase C-terminal" evidence="6">
    <location>
        <begin position="232"/>
        <end position="380"/>
    </location>
</feature>
<dbReference type="FunFam" id="1.10.540.10:FF:000026">
    <property type="entry name" value="Acyl-CoA dehydrogenase medium chain"/>
    <property type="match status" value="1"/>
</dbReference>
<dbReference type="InterPro" id="IPR037069">
    <property type="entry name" value="AcylCoA_DH/ox_N_sf"/>
</dbReference>
<dbReference type="InterPro" id="IPR036250">
    <property type="entry name" value="AcylCo_DH-like_C"/>
</dbReference>
<evidence type="ECO:0000259" key="8">
    <source>
        <dbReference type="Pfam" id="PF02771"/>
    </source>
</evidence>
<evidence type="ECO:0000259" key="6">
    <source>
        <dbReference type="Pfam" id="PF00441"/>
    </source>
</evidence>
<dbReference type="PANTHER" id="PTHR43884:SF12">
    <property type="entry name" value="ISOVALERYL-COA DEHYDROGENASE, MITOCHONDRIAL-RELATED"/>
    <property type="match status" value="1"/>
</dbReference>
<dbReference type="InterPro" id="IPR009075">
    <property type="entry name" value="AcylCo_DH/oxidase_C"/>
</dbReference>
<name>A0A6J7H5I5_9ZZZZ</name>
<evidence type="ECO:0000256" key="5">
    <source>
        <dbReference type="ARBA" id="ARBA00023002"/>
    </source>
</evidence>
<dbReference type="Pfam" id="PF02770">
    <property type="entry name" value="Acyl-CoA_dh_M"/>
    <property type="match status" value="1"/>
</dbReference>
<dbReference type="PROSITE" id="PS00072">
    <property type="entry name" value="ACYL_COA_DH_1"/>
    <property type="match status" value="1"/>
</dbReference>
<gene>
    <name evidence="9" type="ORF">UFOPK3564_01464</name>
</gene>
<proteinExistence type="inferred from homology"/>
<comment type="similarity">
    <text evidence="2">Belongs to the acyl-CoA dehydrogenase family.</text>
</comment>
<reference evidence="9" key="1">
    <citation type="submission" date="2020-05" db="EMBL/GenBank/DDBJ databases">
        <authorList>
            <person name="Chiriac C."/>
            <person name="Salcher M."/>
            <person name="Ghai R."/>
            <person name="Kavagutti S V."/>
        </authorList>
    </citation>
    <scope>NUCLEOTIDE SEQUENCE</scope>
</reference>
<keyword evidence="5" id="KW-0560">Oxidoreductase</keyword>
<dbReference type="InterPro" id="IPR013786">
    <property type="entry name" value="AcylCoA_DH/ox_N"/>
</dbReference>
<dbReference type="SUPFAM" id="SSF56645">
    <property type="entry name" value="Acyl-CoA dehydrogenase NM domain-like"/>
    <property type="match status" value="1"/>
</dbReference>
<evidence type="ECO:0000256" key="1">
    <source>
        <dbReference type="ARBA" id="ARBA00001974"/>
    </source>
</evidence>
<dbReference type="Gene3D" id="2.40.110.10">
    <property type="entry name" value="Butyryl-CoA Dehydrogenase, subunit A, domain 2"/>
    <property type="match status" value="1"/>
</dbReference>
<feature type="domain" description="Acyl-CoA dehydrogenase/oxidase N-terminal" evidence="8">
    <location>
        <begin position="7"/>
        <end position="120"/>
    </location>
</feature>
<dbReference type="Pfam" id="PF00441">
    <property type="entry name" value="Acyl-CoA_dh_1"/>
    <property type="match status" value="1"/>
</dbReference>
<keyword evidence="4" id="KW-0274">FAD</keyword>
<evidence type="ECO:0000256" key="3">
    <source>
        <dbReference type="ARBA" id="ARBA00022630"/>
    </source>
</evidence>
<evidence type="ECO:0000313" key="9">
    <source>
        <dbReference type="EMBL" id="CAB4914318.1"/>
    </source>
</evidence>
<dbReference type="Gene3D" id="1.20.140.10">
    <property type="entry name" value="Butyryl-CoA Dehydrogenase, subunit A, domain 3"/>
    <property type="match status" value="1"/>
</dbReference>
<dbReference type="SUPFAM" id="SSF47203">
    <property type="entry name" value="Acyl-CoA dehydrogenase C-terminal domain-like"/>
    <property type="match status" value="1"/>
</dbReference>
<dbReference type="InterPro" id="IPR006091">
    <property type="entry name" value="Acyl-CoA_Oxase/DH_mid-dom"/>
</dbReference>
<dbReference type="InterPro" id="IPR046373">
    <property type="entry name" value="Acyl-CoA_Oxase/DH_mid-dom_sf"/>
</dbReference>
<protein>
    <submittedName>
        <fullName evidence="9">Unannotated protein</fullName>
    </submittedName>
</protein>
<evidence type="ECO:0000256" key="2">
    <source>
        <dbReference type="ARBA" id="ARBA00009347"/>
    </source>
</evidence>
<dbReference type="GO" id="GO:0003995">
    <property type="term" value="F:acyl-CoA dehydrogenase activity"/>
    <property type="evidence" value="ECO:0007669"/>
    <property type="project" value="InterPro"/>
</dbReference>
<dbReference type="FunFam" id="1.20.140.10:FF:000001">
    <property type="entry name" value="Acyl-CoA dehydrogenase"/>
    <property type="match status" value="1"/>
</dbReference>
<accession>A0A6J7H5I5</accession>
<dbReference type="InterPro" id="IPR006089">
    <property type="entry name" value="Acyl-CoA_DH_CS"/>
</dbReference>
<dbReference type="FunFam" id="2.40.110.10:FF:000002">
    <property type="entry name" value="Acyl-CoA dehydrogenase fadE12"/>
    <property type="match status" value="1"/>
</dbReference>
<dbReference type="PROSITE" id="PS00073">
    <property type="entry name" value="ACYL_COA_DH_2"/>
    <property type="match status" value="1"/>
</dbReference>